<dbReference type="EMBL" id="BMJQ01000001">
    <property type="protein sequence ID" value="GGE99201.1"/>
    <property type="molecule type" value="Genomic_DNA"/>
</dbReference>
<reference evidence="2" key="2">
    <citation type="submission" date="2020-09" db="EMBL/GenBank/DDBJ databases">
        <authorList>
            <person name="Sun Q."/>
            <person name="Zhou Y."/>
        </authorList>
    </citation>
    <scope>NUCLEOTIDE SEQUENCE</scope>
    <source>
        <strain evidence="2">CGMCC 1.15725</strain>
    </source>
</reference>
<reference evidence="2" key="1">
    <citation type="journal article" date="2014" name="Int. J. Syst. Evol. Microbiol.">
        <title>Complete genome sequence of Corynebacterium casei LMG S-19264T (=DSM 44701T), isolated from a smear-ripened cheese.</title>
        <authorList>
            <consortium name="US DOE Joint Genome Institute (JGI-PGF)"/>
            <person name="Walter F."/>
            <person name="Albersmeier A."/>
            <person name="Kalinowski J."/>
            <person name="Ruckert C."/>
        </authorList>
    </citation>
    <scope>NUCLEOTIDE SEQUENCE</scope>
    <source>
        <strain evidence="2">CGMCC 1.15725</strain>
    </source>
</reference>
<organism evidence="2 3">
    <name type="scientific">Aliidongia dinghuensis</name>
    <dbReference type="NCBI Taxonomy" id="1867774"/>
    <lineage>
        <taxon>Bacteria</taxon>
        <taxon>Pseudomonadati</taxon>
        <taxon>Pseudomonadota</taxon>
        <taxon>Alphaproteobacteria</taxon>
        <taxon>Rhodospirillales</taxon>
        <taxon>Dongiaceae</taxon>
        <taxon>Aliidongia</taxon>
    </lineage>
</organism>
<comment type="caution">
    <text evidence="2">The sequence shown here is derived from an EMBL/GenBank/DDBJ whole genome shotgun (WGS) entry which is preliminary data.</text>
</comment>
<dbReference type="AlphaFoldDB" id="A0A8J2YPG2"/>
<evidence type="ECO:0000313" key="2">
    <source>
        <dbReference type="EMBL" id="GGE99201.1"/>
    </source>
</evidence>
<feature type="transmembrane region" description="Helical" evidence="1">
    <location>
        <begin position="102"/>
        <end position="121"/>
    </location>
</feature>
<keyword evidence="1" id="KW-0472">Membrane</keyword>
<evidence type="ECO:0000313" key="3">
    <source>
        <dbReference type="Proteomes" id="UP000646365"/>
    </source>
</evidence>
<sequence length="126" mass="13640">MSAETEAEILMPQADDVDPFFKILANRVGPSIAGSFTASQFMALKRAFGTRPIGRHPIDIRDSYTIFGFSFYMVLLMGRETRSADRRALEGVTGMTRVLRGAFKALLCGGVFAAGAIILIVCSATN</sequence>
<protein>
    <submittedName>
        <fullName evidence="2">Uncharacterized protein</fullName>
    </submittedName>
</protein>
<keyword evidence="1" id="KW-1133">Transmembrane helix</keyword>
<proteinExistence type="predicted"/>
<gene>
    <name evidence="2" type="ORF">GCM10011611_00940</name>
</gene>
<name>A0A8J2YPG2_9PROT</name>
<dbReference type="Proteomes" id="UP000646365">
    <property type="component" value="Unassembled WGS sequence"/>
</dbReference>
<keyword evidence="1" id="KW-0812">Transmembrane</keyword>
<dbReference type="RefSeq" id="WP_189041304.1">
    <property type="nucleotide sequence ID" value="NZ_BMJQ01000001.1"/>
</dbReference>
<keyword evidence="3" id="KW-1185">Reference proteome</keyword>
<evidence type="ECO:0000256" key="1">
    <source>
        <dbReference type="SAM" id="Phobius"/>
    </source>
</evidence>
<accession>A0A8J2YPG2</accession>